<evidence type="ECO:0008006" key="4">
    <source>
        <dbReference type="Google" id="ProtNLM"/>
    </source>
</evidence>
<dbReference type="GeneID" id="25320152"/>
<gene>
    <name evidence="2" type="ORF">T310_7887</name>
</gene>
<feature type="compositionally biased region" description="Basic residues" evidence="1">
    <location>
        <begin position="167"/>
        <end position="178"/>
    </location>
</feature>
<proteinExistence type="predicted"/>
<feature type="compositionally biased region" description="Basic residues" evidence="1">
    <location>
        <begin position="197"/>
        <end position="207"/>
    </location>
</feature>
<feature type="region of interest" description="Disordered" evidence="1">
    <location>
        <begin position="69"/>
        <end position="109"/>
    </location>
</feature>
<dbReference type="RefSeq" id="XP_013324783.1">
    <property type="nucleotide sequence ID" value="XM_013469329.1"/>
</dbReference>
<accession>A0A0F4YJZ5</accession>
<reference evidence="2 3" key="1">
    <citation type="submission" date="2015-04" db="EMBL/GenBank/DDBJ databases">
        <authorList>
            <person name="Heijne W.H."/>
            <person name="Fedorova N.D."/>
            <person name="Nierman W.C."/>
            <person name="Vollebregt A.W."/>
            <person name="Zhao Z."/>
            <person name="Wu L."/>
            <person name="Kumar M."/>
            <person name="Stam H."/>
            <person name="van den Berg M.A."/>
            <person name="Pel H.J."/>
        </authorList>
    </citation>
    <scope>NUCLEOTIDE SEQUENCE [LARGE SCALE GENOMIC DNA]</scope>
    <source>
        <strain evidence="2 3">CBS 393.64</strain>
    </source>
</reference>
<feature type="region of interest" description="Disordered" evidence="1">
    <location>
        <begin position="146"/>
        <end position="231"/>
    </location>
</feature>
<dbReference type="STRING" id="1408163.A0A0F4YJZ5"/>
<keyword evidence="3" id="KW-1185">Reference proteome</keyword>
<feature type="compositionally biased region" description="Basic and acidic residues" evidence="1">
    <location>
        <begin position="179"/>
        <end position="196"/>
    </location>
</feature>
<feature type="compositionally biased region" description="Basic and acidic residues" evidence="1">
    <location>
        <begin position="208"/>
        <end position="217"/>
    </location>
</feature>
<dbReference type="AlphaFoldDB" id="A0A0F4YJZ5"/>
<dbReference type="Proteomes" id="UP000053958">
    <property type="component" value="Unassembled WGS sequence"/>
</dbReference>
<evidence type="ECO:0000313" key="3">
    <source>
        <dbReference type="Proteomes" id="UP000053958"/>
    </source>
</evidence>
<evidence type="ECO:0000313" key="2">
    <source>
        <dbReference type="EMBL" id="KKA18171.1"/>
    </source>
</evidence>
<dbReference type="EMBL" id="LASV01000488">
    <property type="protein sequence ID" value="KKA18171.1"/>
    <property type="molecule type" value="Genomic_DNA"/>
</dbReference>
<organism evidence="2 3">
    <name type="scientific">Rasamsonia emersonii (strain ATCC 16479 / CBS 393.64 / IMI 116815)</name>
    <dbReference type="NCBI Taxonomy" id="1408163"/>
    <lineage>
        <taxon>Eukaryota</taxon>
        <taxon>Fungi</taxon>
        <taxon>Dikarya</taxon>
        <taxon>Ascomycota</taxon>
        <taxon>Pezizomycotina</taxon>
        <taxon>Eurotiomycetes</taxon>
        <taxon>Eurotiomycetidae</taxon>
        <taxon>Eurotiales</taxon>
        <taxon>Trichocomaceae</taxon>
        <taxon>Rasamsonia</taxon>
    </lineage>
</organism>
<evidence type="ECO:0000256" key="1">
    <source>
        <dbReference type="SAM" id="MobiDB-lite"/>
    </source>
</evidence>
<name>A0A0F4YJZ5_RASE3</name>
<comment type="caution">
    <text evidence="2">The sequence shown here is derived from an EMBL/GenBank/DDBJ whole genome shotgun (WGS) entry which is preliminary data.</text>
</comment>
<protein>
    <recommendedName>
        <fullName evidence="4">SMP domain-containing protein</fullName>
    </recommendedName>
</protein>
<dbReference type="OrthoDB" id="2799468at2759"/>
<sequence>MSLNDLPSVNEIKRAVAAGQRITSADVSAIAQAESEMTGRGPVKGGPAATAHSLASKQMNFDAKVDELASKPQSHITRKDARDIQSAESHLPSGGLQGRAFNTPPGPASISAQVRSIADRNEMLGLPAVHDPGPVWDGAEGEFGGADAGMYPITPTSAADKVENAKRGVRRGRKKERTKRKECETDEREEQREWTKRNKKPKRKEKKRSAQLDRELHILSPPMCLAKKKTP</sequence>